<evidence type="ECO:0000313" key="1">
    <source>
        <dbReference type="EMBL" id="PLC44588.1"/>
    </source>
</evidence>
<comment type="caution">
    <text evidence="1">The sequence shown here is derived from an EMBL/GenBank/DDBJ whole genome shotgun (WGS) entry which is preliminary data.</text>
</comment>
<organism evidence="1 2">
    <name type="scientific">Ralstonia pickettii</name>
    <name type="common">Burkholderia pickettii</name>
    <dbReference type="NCBI Taxonomy" id="329"/>
    <lineage>
        <taxon>Bacteria</taxon>
        <taxon>Pseudomonadati</taxon>
        <taxon>Pseudomonadota</taxon>
        <taxon>Betaproteobacteria</taxon>
        <taxon>Burkholderiales</taxon>
        <taxon>Burkholderiaceae</taxon>
        <taxon>Ralstonia</taxon>
    </lineage>
</organism>
<dbReference type="OrthoDB" id="10018180at2"/>
<dbReference type="Proteomes" id="UP000234456">
    <property type="component" value="Unassembled WGS sequence"/>
</dbReference>
<gene>
    <name evidence="1" type="ORF">C0Q88_07870</name>
</gene>
<evidence type="ECO:0000313" key="2">
    <source>
        <dbReference type="Proteomes" id="UP000234456"/>
    </source>
</evidence>
<proteinExistence type="predicted"/>
<dbReference type="EMBL" id="PKQE01000001">
    <property type="protein sequence ID" value="PLC44588.1"/>
    <property type="molecule type" value="Genomic_DNA"/>
</dbReference>
<dbReference type="AlphaFoldDB" id="A0A2N4TY19"/>
<reference evidence="1 2" key="1">
    <citation type="submission" date="2017-12" db="EMBL/GenBank/DDBJ databases">
        <title>Draft genome sequence of Ralstonia pickettii 52.</title>
        <authorList>
            <person name="Zheng B."/>
        </authorList>
    </citation>
    <scope>NUCLEOTIDE SEQUENCE [LARGE SCALE GENOMIC DNA]</scope>
    <source>
        <strain evidence="1 2">52</strain>
    </source>
</reference>
<accession>A0A2N4TY19</accession>
<dbReference type="RefSeq" id="WP_102064998.1">
    <property type="nucleotide sequence ID" value="NZ_PKQE01000001.1"/>
</dbReference>
<sequence>MKNLMLALIAGLLVGGAAGYYTKGQFEMAKEATQLRADKKESARGVIASTAANHALEQKVDASDKAVTAVQKAVAKQLAKPVKRKDAHEESAQCVLPAGDAALPFTVGTVRLLNAAREGVAVDAAAVVDGESQAPADLAVAEFVDNDLEVVRLYHELAAKHDALVEAVEKKLKEQAE</sequence>
<name>A0A2N4TY19_RALPI</name>
<protein>
    <submittedName>
        <fullName evidence="1">Uncharacterized protein</fullName>
    </submittedName>
</protein>